<evidence type="ECO:0000259" key="2">
    <source>
        <dbReference type="PROSITE" id="PS50404"/>
    </source>
</evidence>
<sequence length="216" mass="23977">MAITLYGDELSPPFRAVLLVCKALGVEYEFKKVSLLGGEQMKAEFVAINPLHTVPTIKDGDFVLWDSHAIATYLADKSGSDAWYPKDLKKRAIVNQRLHFDNAILFTRIRDMLEPVVFRGATSFEAEKMKRLEDALKLLSDLIRDGPWLAGDKPTIADCCAAANVSTILAVLPSVNVPEKVAAWLKKCEQQLPEYNTANKPGCDNLGEIMQAKIKQ</sequence>
<dbReference type="InterPro" id="IPR004045">
    <property type="entry name" value="Glutathione_S-Trfase_N"/>
</dbReference>
<reference evidence="5" key="1">
    <citation type="submission" date="2025-08" db="UniProtKB">
        <authorList>
            <consortium name="RefSeq"/>
        </authorList>
    </citation>
    <scope>IDENTIFICATION</scope>
    <source>
        <tissue evidence="5">Total insect</tissue>
    </source>
</reference>
<dbReference type="SFLD" id="SFLDG00358">
    <property type="entry name" value="Main_(cytGST)"/>
    <property type="match status" value="1"/>
</dbReference>
<evidence type="ECO:0000313" key="5">
    <source>
        <dbReference type="RefSeq" id="XP_034234378.1"/>
    </source>
</evidence>
<dbReference type="AlphaFoldDB" id="A0A6P8Y4A4"/>
<dbReference type="OrthoDB" id="2309723at2759"/>
<dbReference type="SFLD" id="SFLDG01153">
    <property type="entry name" value="Main.4:_Theta-like"/>
    <property type="match status" value="1"/>
</dbReference>
<dbReference type="InterPro" id="IPR036249">
    <property type="entry name" value="Thioredoxin-like_sf"/>
</dbReference>
<dbReference type="Pfam" id="PF02798">
    <property type="entry name" value="GST_N"/>
    <property type="match status" value="1"/>
</dbReference>
<dbReference type="KEGG" id="tpal:117641291"/>
<dbReference type="InParanoid" id="A0A6P8Y4A4"/>
<proteinExistence type="predicted"/>
<dbReference type="Gene3D" id="3.40.30.10">
    <property type="entry name" value="Glutaredoxin"/>
    <property type="match status" value="1"/>
</dbReference>
<keyword evidence="4" id="KW-1185">Reference proteome</keyword>
<evidence type="ECO:0000256" key="1">
    <source>
        <dbReference type="ARBA" id="ARBA00011738"/>
    </source>
</evidence>
<dbReference type="SUPFAM" id="SSF47616">
    <property type="entry name" value="GST C-terminal domain-like"/>
    <property type="match status" value="1"/>
</dbReference>
<dbReference type="CDD" id="cd03045">
    <property type="entry name" value="GST_N_Delta_Epsilon"/>
    <property type="match status" value="1"/>
</dbReference>
<evidence type="ECO:0000259" key="3">
    <source>
        <dbReference type="PROSITE" id="PS50405"/>
    </source>
</evidence>
<dbReference type="RefSeq" id="XP_034234378.1">
    <property type="nucleotide sequence ID" value="XM_034378487.1"/>
</dbReference>
<dbReference type="Proteomes" id="UP000515158">
    <property type="component" value="Unplaced"/>
</dbReference>
<accession>A0A6P8Y4A4</accession>
<dbReference type="InterPro" id="IPR040079">
    <property type="entry name" value="Glutathione_S-Trfase"/>
</dbReference>
<gene>
    <name evidence="5" type="primary">LOC117641291</name>
</gene>
<dbReference type="Gene3D" id="1.20.1050.10">
    <property type="match status" value="1"/>
</dbReference>
<dbReference type="PANTHER" id="PTHR43969:SF9">
    <property type="entry name" value="GLUTATHIONE S TRANSFERASE D10, ISOFORM A-RELATED"/>
    <property type="match status" value="1"/>
</dbReference>
<dbReference type="PANTHER" id="PTHR43969">
    <property type="entry name" value="GLUTATHIONE S TRANSFERASE D10, ISOFORM A-RELATED"/>
    <property type="match status" value="1"/>
</dbReference>
<dbReference type="FunFam" id="3.40.30.10:FF:000034">
    <property type="entry name" value="glutathione S-transferase 1"/>
    <property type="match status" value="1"/>
</dbReference>
<evidence type="ECO:0000313" key="4">
    <source>
        <dbReference type="Proteomes" id="UP000515158"/>
    </source>
</evidence>
<feature type="domain" description="GST C-terminal" evidence="3">
    <location>
        <begin position="87"/>
        <end position="216"/>
    </location>
</feature>
<comment type="subunit">
    <text evidence="1">Homodimer.</text>
</comment>
<dbReference type="SFLD" id="SFLDS00019">
    <property type="entry name" value="Glutathione_Transferase_(cytos"/>
    <property type="match status" value="1"/>
</dbReference>
<dbReference type="PROSITE" id="PS50404">
    <property type="entry name" value="GST_NTER"/>
    <property type="match status" value="1"/>
</dbReference>
<dbReference type="Pfam" id="PF13410">
    <property type="entry name" value="GST_C_2"/>
    <property type="match status" value="1"/>
</dbReference>
<dbReference type="GO" id="GO:0004364">
    <property type="term" value="F:glutathione transferase activity"/>
    <property type="evidence" value="ECO:0007669"/>
    <property type="project" value="TreeGrafter"/>
</dbReference>
<dbReference type="PROSITE" id="PS50405">
    <property type="entry name" value="GST_CTER"/>
    <property type="match status" value="1"/>
</dbReference>
<dbReference type="InterPro" id="IPR010987">
    <property type="entry name" value="Glutathione-S-Trfase_C-like"/>
</dbReference>
<dbReference type="GeneID" id="117641291"/>
<dbReference type="FunCoup" id="A0A6P8Y4A4">
    <property type="interactions" value="334"/>
</dbReference>
<feature type="domain" description="GST N-terminal" evidence="2">
    <location>
        <begin position="1"/>
        <end position="82"/>
    </location>
</feature>
<dbReference type="FunFam" id="1.20.1050.10:FF:000007">
    <property type="entry name" value="Glutathione S-transferase 1-1"/>
    <property type="match status" value="1"/>
</dbReference>
<protein>
    <submittedName>
        <fullName evidence="5">Glutathione S-transferase 1-like</fullName>
    </submittedName>
</protein>
<dbReference type="InterPro" id="IPR036282">
    <property type="entry name" value="Glutathione-S-Trfase_C_sf"/>
</dbReference>
<dbReference type="CDD" id="cd03177">
    <property type="entry name" value="GST_C_Delta_Epsilon"/>
    <property type="match status" value="1"/>
</dbReference>
<dbReference type="GO" id="GO:0006749">
    <property type="term" value="P:glutathione metabolic process"/>
    <property type="evidence" value="ECO:0007669"/>
    <property type="project" value="TreeGrafter"/>
</dbReference>
<dbReference type="SUPFAM" id="SSF52833">
    <property type="entry name" value="Thioredoxin-like"/>
    <property type="match status" value="1"/>
</dbReference>
<name>A0A6P8Y4A4_THRPL</name>
<organism evidence="5">
    <name type="scientific">Thrips palmi</name>
    <name type="common">Melon thrips</name>
    <dbReference type="NCBI Taxonomy" id="161013"/>
    <lineage>
        <taxon>Eukaryota</taxon>
        <taxon>Metazoa</taxon>
        <taxon>Ecdysozoa</taxon>
        <taxon>Arthropoda</taxon>
        <taxon>Hexapoda</taxon>
        <taxon>Insecta</taxon>
        <taxon>Pterygota</taxon>
        <taxon>Neoptera</taxon>
        <taxon>Paraneoptera</taxon>
        <taxon>Thysanoptera</taxon>
        <taxon>Terebrantia</taxon>
        <taxon>Thripoidea</taxon>
        <taxon>Thripidae</taxon>
        <taxon>Thrips</taxon>
    </lineage>
</organism>